<dbReference type="GO" id="GO:0055085">
    <property type="term" value="P:transmembrane transport"/>
    <property type="evidence" value="ECO:0007669"/>
    <property type="project" value="InterPro"/>
</dbReference>
<dbReference type="AlphaFoldDB" id="A0A9D1YNZ8"/>
<evidence type="ECO:0000256" key="2">
    <source>
        <dbReference type="ARBA" id="ARBA00022448"/>
    </source>
</evidence>
<dbReference type="SUPFAM" id="SSF161098">
    <property type="entry name" value="MetI-like"/>
    <property type="match status" value="1"/>
</dbReference>
<comment type="similarity">
    <text evidence="7">Belongs to the binding-protein-dependent transport system permease family.</text>
</comment>
<dbReference type="PROSITE" id="PS50928">
    <property type="entry name" value="ABC_TM1"/>
    <property type="match status" value="1"/>
</dbReference>
<evidence type="ECO:0000256" key="6">
    <source>
        <dbReference type="ARBA" id="ARBA00023136"/>
    </source>
</evidence>
<evidence type="ECO:0000256" key="3">
    <source>
        <dbReference type="ARBA" id="ARBA00022475"/>
    </source>
</evidence>
<dbReference type="EMBL" id="DXDD01000069">
    <property type="protein sequence ID" value="HIY60072.1"/>
    <property type="molecule type" value="Genomic_DNA"/>
</dbReference>
<evidence type="ECO:0000256" key="1">
    <source>
        <dbReference type="ARBA" id="ARBA00004651"/>
    </source>
</evidence>
<reference evidence="9" key="2">
    <citation type="submission" date="2021-04" db="EMBL/GenBank/DDBJ databases">
        <authorList>
            <person name="Gilroy R."/>
        </authorList>
    </citation>
    <scope>NUCLEOTIDE SEQUENCE</scope>
    <source>
        <strain evidence="9">ChiSxjej3B15-24422</strain>
    </source>
</reference>
<keyword evidence="4 7" id="KW-0812">Transmembrane</keyword>
<keyword evidence="6 7" id="KW-0472">Membrane</keyword>
<sequence>MKKNKAMIIGFVTPCALTLLIMYLYPVARTIFMSFFAIESVTADVGSWSFYGLGNYGRIFGSATFMTSLSNMLKIWLVGGILVLTIALLFAVILTSGIRFKKFFRAAIYLPNVISAVALATMWIQYVYNQDYGLLNNMLEMVGLEGVKWLGTDMKFWAMLFAFVFGAVGYYMLIFISGIERIPQDLYEAATIDGANKIQQFFRITLPLLKGIIKTNLTFWSINTITFFLWSKMFSPITSEASTIVPVVYLYDTVFGSTGNTERDAGAGAAVGVVLALFVGAVYLITSKLLKDDDLELPA</sequence>
<accession>A0A9D1YNZ8</accession>
<dbReference type="CDD" id="cd06261">
    <property type="entry name" value="TM_PBP2"/>
    <property type="match status" value="1"/>
</dbReference>
<dbReference type="Proteomes" id="UP000824007">
    <property type="component" value="Unassembled WGS sequence"/>
</dbReference>
<evidence type="ECO:0000259" key="8">
    <source>
        <dbReference type="PROSITE" id="PS50928"/>
    </source>
</evidence>
<protein>
    <submittedName>
        <fullName evidence="9">Sugar ABC transporter permease</fullName>
    </submittedName>
</protein>
<feature type="transmembrane region" description="Helical" evidence="7">
    <location>
        <begin position="6"/>
        <end position="25"/>
    </location>
</feature>
<evidence type="ECO:0000313" key="9">
    <source>
        <dbReference type="EMBL" id="HIY60072.1"/>
    </source>
</evidence>
<keyword evidence="5 7" id="KW-1133">Transmembrane helix</keyword>
<organism evidence="9 10">
    <name type="scientific">Candidatus Eisenbergiella pullistercoris</name>
    <dbReference type="NCBI Taxonomy" id="2838555"/>
    <lineage>
        <taxon>Bacteria</taxon>
        <taxon>Bacillati</taxon>
        <taxon>Bacillota</taxon>
        <taxon>Clostridia</taxon>
        <taxon>Lachnospirales</taxon>
        <taxon>Lachnospiraceae</taxon>
        <taxon>Eisenbergiella</taxon>
    </lineage>
</organism>
<dbReference type="PANTHER" id="PTHR43227">
    <property type="entry name" value="BLL4140 PROTEIN"/>
    <property type="match status" value="1"/>
</dbReference>
<evidence type="ECO:0000256" key="7">
    <source>
        <dbReference type="RuleBase" id="RU363032"/>
    </source>
</evidence>
<dbReference type="GO" id="GO:0005886">
    <property type="term" value="C:plasma membrane"/>
    <property type="evidence" value="ECO:0007669"/>
    <property type="project" value="UniProtKB-SubCell"/>
</dbReference>
<name>A0A9D1YNZ8_9FIRM</name>
<evidence type="ECO:0000256" key="4">
    <source>
        <dbReference type="ARBA" id="ARBA00022692"/>
    </source>
</evidence>
<proteinExistence type="inferred from homology"/>
<feature type="domain" description="ABC transmembrane type-1" evidence="8">
    <location>
        <begin position="69"/>
        <end position="286"/>
    </location>
</feature>
<feature type="transmembrane region" description="Helical" evidence="7">
    <location>
        <begin position="156"/>
        <end position="176"/>
    </location>
</feature>
<dbReference type="Gene3D" id="1.10.3720.10">
    <property type="entry name" value="MetI-like"/>
    <property type="match status" value="1"/>
</dbReference>
<keyword evidence="3" id="KW-1003">Cell membrane</keyword>
<dbReference type="InterPro" id="IPR050809">
    <property type="entry name" value="UgpAE/MalFG_permease"/>
</dbReference>
<comment type="caution">
    <text evidence="9">The sequence shown here is derived from an EMBL/GenBank/DDBJ whole genome shotgun (WGS) entry which is preliminary data.</text>
</comment>
<evidence type="ECO:0000313" key="10">
    <source>
        <dbReference type="Proteomes" id="UP000824007"/>
    </source>
</evidence>
<feature type="transmembrane region" description="Helical" evidence="7">
    <location>
        <begin position="73"/>
        <end position="94"/>
    </location>
</feature>
<dbReference type="Pfam" id="PF00528">
    <property type="entry name" value="BPD_transp_1"/>
    <property type="match status" value="1"/>
</dbReference>
<comment type="subcellular location">
    <subcellularLocation>
        <location evidence="1 7">Cell membrane</location>
        <topology evidence="1 7">Multi-pass membrane protein</topology>
    </subcellularLocation>
</comment>
<dbReference type="InterPro" id="IPR000515">
    <property type="entry name" value="MetI-like"/>
</dbReference>
<reference evidence="9" key="1">
    <citation type="journal article" date="2021" name="PeerJ">
        <title>Extensive microbial diversity within the chicken gut microbiome revealed by metagenomics and culture.</title>
        <authorList>
            <person name="Gilroy R."/>
            <person name="Ravi A."/>
            <person name="Getino M."/>
            <person name="Pursley I."/>
            <person name="Horton D.L."/>
            <person name="Alikhan N.F."/>
            <person name="Baker D."/>
            <person name="Gharbi K."/>
            <person name="Hall N."/>
            <person name="Watson M."/>
            <person name="Adriaenssens E.M."/>
            <person name="Foster-Nyarko E."/>
            <person name="Jarju S."/>
            <person name="Secka A."/>
            <person name="Antonio M."/>
            <person name="Oren A."/>
            <person name="Chaudhuri R.R."/>
            <person name="La Ragione R."/>
            <person name="Hildebrand F."/>
            <person name="Pallen M.J."/>
        </authorList>
    </citation>
    <scope>NUCLEOTIDE SEQUENCE</scope>
    <source>
        <strain evidence="9">ChiSxjej3B15-24422</strain>
    </source>
</reference>
<dbReference type="PANTHER" id="PTHR43227:SF8">
    <property type="entry name" value="DIACETYLCHITOBIOSE UPTAKE SYSTEM PERMEASE PROTEIN DASB"/>
    <property type="match status" value="1"/>
</dbReference>
<evidence type="ECO:0000256" key="5">
    <source>
        <dbReference type="ARBA" id="ARBA00022989"/>
    </source>
</evidence>
<feature type="transmembrane region" description="Helical" evidence="7">
    <location>
        <begin position="106"/>
        <end position="128"/>
    </location>
</feature>
<feature type="transmembrane region" description="Helical" evidence="7">
    <location>
        <begin position="265"/>
        <end position="285"/>
    </location>
</feature>
<gene>
    <name evidence="9" type="ORF">H9831_05245</name>
</gene>
<dbReference type="InterPro" id="IPR035906">
    <property type="entry name" value="MetI-like_sf"/>
</dbReference>
<keyword evidence="2 7" id="KW-0813">Transport</keyword>